<evidence type="ECO:0000313" key="5">
    <source>
        <dbReference type="Proteomes" id="UP000679307"/>
    </source>
</evidence>
<name>A0ABX8EGG7_9ACTN</name>
<keyword evidence="5" id="KW-1185">Reference proteome</keyword>
<evidence type="ECO:0000313" key="4">
    <source>
        <dbReference type="EMBL" id="QVT79614.1"/>
    </source>
</evidence>
<dbReference type="PROSITE" id="PS51257">
    <property type="entry name" value="PROKAR_LIPOPROTEIN"/>
    <property type="match status" value="1"/>
</dbReference>
<feature type="chain" id="PRO_5046523665" description="Septum formation-related domain-containing protein" evidence="2">
    <location>
        <begin position="23"/>
        <end position="281"/>
    </location>
</feature>
<evidence type="ECO:0000256" key="2">
    <source>
        <dbReference type="SAM" id="SignalP"/>
    </source>
</evidence>
<reference evidence="4 5" key="1">
    <citation type="submission" date="2021-05" db="EMBL/GenBank/DDBJ databases">
        <title>Complete genome of Nocardioides aquaticus KCTC 9944T isolated from meromictic and hypersaline Ekho Lake, Antarctica.</title>
        <authorList>
            <person name="Hwang K."/>
            <person name="Kim K.M."/>
            <person name="Choe H."/>
        </authorList>
    </citation>
    <scope>NUCLEOTIDE SEQUENCE [LARGE SCALE GENOMIC DNA]</scope>
    <source>
        <strain evidence="4 5">KCTC 9944</strain>
    </source>
</reference>
<protein>
    <recommendedName>
        <fullName evidence="3">Septum formation-related domain-containing protein</fullName>
    </recommendedName>
</protein>
<feature type="signal peptide" evidence="2">
    <location>
        <begin position="1"/>
        <end position="22"/>
    </location>
</feature>
<dbReference type="EMBL" id="CP075371">
    <property type="protein sequence ID" value="QVT79614.1"/>
    <property type="molecule type" value="Genomic_DNA"/>
</dbReference>
<dbReference type="Proteomes" id="UP000679307">
    <property type="component" value="Chromosome"/>
</dbReference>
<dbReference type="RefSeq" id="WP_214059036.1">
    <property type="nucleotide sequence ID" value="NZ_BAAAHS010000102.1"/>
</dbReference>
<sequence length="281" mass="29460">MRPRLAAAPAVAVLLLATACSGGSGSSPDPAPADPSTSAPSPSATPPLRAEEVAAPEEGACYDLGYDDALAPTTTVRSTACGREHTAQTFATGRLETVVDGHLLAVDAARVRSQPEQECQERLGGFVGGTEEARRLSMLRTVWFTPTVAQSDRGAEWFRCDVIAVGADEELADLGQDLEGTLATTDGAGRYGMCGTAAPDAEAFERVVCAREHTWRAISVVDLPDGDYPGAAAAREAGQAPCEDAGRDAAADPAEFEWGYEWPDAEQWAAGQTYGRCWAPD</sequence>
<keyword evidence="2" id="KW-0732">Signal</keyword>
<evidence type="ECO:0000256" key="1">
    <source>
        <dbReference type="SAM" id="MobiDB-lite"/>
    </source>
</evidence>
<feature type="domain" description="Septum formation-related" evidence="3">
    <location>
        <begin position="59"/>
        <end position="277"/>
    </location>
</feature>
<organism evidence="4 5">
    <name type="scientific">Nocardioides aquaticus</name>
    <dbReference type="NCBI Taxonomy" id="160826"/>
    <lineage>
        <taxon>Bacteria</taxon>
        <taxon>Bacillati</taxon>
        <taxon>Actinomycetota</taxon>
        <taxon>Actinomycetes</taxon>
        <taxon>Propionibacteriales</taxon>
        <taxon>Nocardioidaceae</taxon>
        <taxon>Nocardioides</taxon>
    </lineage>
</organism>
<dbReference type="InterPro" id="IPR026004">
    <property type="entry name" value="Septum_form"/>
</dbReference>
<accession>A0ABX8EGG7</accession>
<gene>
    <name evidence="4" type="ORF">ENKNEFLB_01997</name>
</gene>
<proteinExistence type="predicted"/>
<dbReference type="Pfam" id="PF13845">
    <property type="entry name" value="Septum_form"/>
    <property type="match status" value="1"/>
</dbReference>
<evidence type="ECO:0000259" key="3">
    <source>
        <dbReference type="Pfam" id="PF13845"/>
    </source>
</evidence>
<feature type="region of interest" description="Disordered" evidence="1">
    <location>
        <begin position="21"/>
        <end position="49"/>
    </location>
</feature>